<dbReference type="Proteomes" id="UP000003880">
    <property type="component" value="Unassembled WGS sequence"/>
</dbReference>
<reference evidence="1 2" key="1">
    <citation type="submission" date="2010-02" db="EMBL/GenBank/DDBJ databases">
        <authorList>
            <person name="Weinstock G."/>
            <person name="Sodergren E."/>
            <person name="Clifton S."/>
            <person name="Fulton L."/>
            <person name="Fulton B."/>
            <person name="Courtney L."/>
            <person name="Fronick C."/>
            <person name="Harrison M."/>
            <person name="Strong C."/>
            <person name="Farmer C."/>
            <person name="Delahaunty K."/>
            <person name="Markovic C."/>
            <person name="Hall O."/>
            <person name="Minx P."/>
            <person name="Tomlinson C."/>
            <person name="Mitreva M."/>
            <person name="Nelson J."/>
            <person name="Hou S."/>
            <person name="Wollam A."/>
            <person name="Pepin K.H."/>
            <person name="Johnson M."/>
            <person name="Bhonagiri V."/>
            <person name="Zhang X."/>
            <person name="Suruliraj S."/>
            <person name="Warren W."/>
            <person name="Chinwalla A."/>
            <person name="Mardis E.R."/>
            <person name="Wilson R.K."/>
        </authorList>
    </citation>
    <scope>NUCLEOTIDE SEQUENCE [LARGE SCALE GENOMIC DNA]</scope>
    <source>
        <strain evidence="1 2">ATCC 29220</strain>
    </source>
</reference>
<dbReference type="AlphaFoldDB" id="D4B965"/>
<name>D4B965_9ENTR</name>
<comment type="caution">
    <text evidence="1">The sequence shown here is derived from an EMBL/GenBank/DDBJ whole genome shotgun (WGS) entry which is preliminary data.</text>
</comment>
<proteinExistence type="predicted"/>
<sequence length="60" mass="6665">MFKAYLLLVWAGYAISTTGYFPSDAPFIKQLAWVKSQVIHIQTATLIQVSDIGRGYANSL</sequence>
<evidence type="ECO:0000313" key="1">
    <source>
        <dbReference type="EMBL" id="EFE09727.1"/>
    </source>
</evidence>
<organism evidence="1 2">
    <name type="scientific">Citrobacter youngae ATCC 29220</name>
    <dbReference type="NCBI Taxonomy" id="500640"/>
    <lineage>
        <taxon>Bacteria</taxon>
        <taxon>Pseudomonadati</taxon>
        <taxon>Pseudomonadota</taxon>
        <taxon>Gammaproteobacteria</taxon>
        <taxon>Enterobacterales</taxon>
        <taxon>Enterobacteriaceae</taxon>
        <taxon>Citrobacter</taxon>
        <taxon>Citrobacter freundii complex</taxon>
    </lineage>
</organism>
<dbReference type="EMBL" id="ABWL02000005">
    <property type="protein sequence ID" value="EFE09727.1"/>
    <property type="molecule type" value="Genomic_DNA"/>
</dbReference>
<protein>
    <submittedName>
        <fullName evidence="1">Uncharacterized protein</fullName>
    </submittedName>
</protein>
<accession>D4B965</accession>
<evidence type="ECO:0000313" key="2">
    <source>
        <dbReference type="Proteomes" id="UP000003880"/>
    </source>
</evidence>
<gene>
    <name evidence="1" type="ORF">CIT292_07005</name>
</gene>
<dbReference type="HOGENOM" id="CLU_2932944_0_0_6"/>